<evidence type="ECO:0000313" key="3">
    <source>
        <dbReference type="Proteomes" id="UP000054270"/>
    </source>
</evidence>
<evidence type="ECO:0000256" key="1">
    <source>
        <dbReference type="SAM" id="MobiDB-lite"/>
    </source>
</evidence>
<sequence length="168" mass="18084">MQVAGAERDPCARLIITVHEGGAGAGRHGLTSTGRGAEVRQLKKAIYVGYRAMGSRSPTARSEMPHTRGSRISCIAVYPAPAFAKGRGRPIAASSTVHTQLGAVPMRGGVGTTHRPRPSPPHRATDLHVVYAHHNTAQQTWEMIDGARRCVNGDAVIKRSYSKKEREN</sequence>
<accession>A0A0D2MMJ8</accession>
<dbReference type="AlphaFoldDB" id="A0A0D2MMJ8"/>
<dbReference type="Proteomes" id="UP000054270">
    <property type="component" value="Unassembled WGS sequence"/>
</dbReference>
<name>A0A0D2MMJ8_HYPSF</name>
<feature type="region of interest" description="Disordered" evidence="1">
    <location>
        <begin position="104"/>
        <end position="123"/>
    </location>
</feature>
<proteinExistence type="predicted"/>
<keyword evidence="3" id="KW-1185">Reference proteome</keyword>
<organism evidence="2 3">
    <name type="scientific">Hypholoma sublateritium (strain FD-334 SS-4)</name>
    <dbReference type="NCBI Taxonomy" id="945553"/>
    <lineage>
        <taxon>Eukaryota</taxon>
        <taxon>Fungi</taxon>
        <taxon>Dikarya</taxon>
        <taxon>Basidiomycota</taxon>
        <taxon>Agaricomycotina</taxon>
        <taxon>Agaricomycetes</taxon>
        <taxon>Agaricomycetidae</taxon>
        <taxon>Agaricales</taxon>
        <taxon>Agaricineae</taxon>
        <taxon>Strophariaceae</taxon>
        <taxon>Hypholoma</taxon>
    </lineage>
</organism>
<protein>
    <submittedName>
        <fullName evidence="2">Uncharacterized protein</fullName>
    </submittedName>
</protein>
<gene>
    <name evidence="2" type="ORF">HYPSUDRAFT_200050</name>
</gene>
<reference evidence="3" key="1">
    <citation type="submission" date="2014-04" db="EMBL/GenBank/DDBJ databases">
        <title>Evolutionary Origins and Diversification of the Mycorrhizal Mutualists.</title>
        <authorList>
            <consortium name="DOE Joint Genome Institute"/>
            <consortium name="Mycorrhizal Genomics Consortium"/>
            <person name="Kohler A."/>
            <person name="Kuo A."/>
            <person name="Nagy L.G."/>
            <person name="Floudas D."/>
            <person name="Copeland A."/>
            <person name="Barry K.W."/>
            <person name="Cichocki N."/>
            <person name="Veneault-Fourrey C."/>
            <person name="LaButti K."/>
            <person name="Lindquist E.A."/>
            <person name="Lipzen A."/>
            <person name="Lundell T."/>
            <person name="Morin E."/>
            <person name="Murat C."/>
            <person name="Riley R."/>
            <person name="Ohm R."/>
            <person name="Sun H."/>
            <person name="Tunlid A."/>
            <person name="Henrissat B."/>
            <person name="Grigoriev I.V."/>
            <person name="Hibbett D.S."/>
            <person name="Martin F."/>
        </authorList>
    </citation>
    <scope>NUCLEOTIDE SEQUENCE [LARGE SCALE GENOMIC DNA]</scope>
    <source>
        <strain evidence="3">FD-334 SS-4</strain>
    </source>
</reference>
<evidence type="ECO:0000313" key="2">
    <source>
        <dbReference type="EMBL" id="KJA25158.1"/>
    </source>
</evidence>
<dbReference type="EMBL" id="KN817533">
    <property type="protein sequence ID" value="KJA25158.1"/>
    <property type="molecule type" value="Genomic_DNA"/>
</dbReference>